<keyword evidence="2" id="KW-1185">Reference proteome</keyword>
<evidence type="ECO:0000313" key="1">
    <source>
        <dbReference type="EMBL" id="AKV04136.1"/>
    </source>
</evidence>
<name>A0A0K1QEE2_9BACT</name>
<sequence length="60" mass="6790">MRNTAIDSRSAAANVIDLEAFRQRKVRPTQETSGAMPMMQSPMFVPVWVCWVPVWAPVMP</sequence>
<dbReference type="KEGG" id="llu:AKJ09_10799"/>
<dbReference type="RefSeq" id="WP_146654792.1">
    <property type="nucleotide sequence ID" value="NZ_CP012333.1"/>
</dbReference>
<dbReference type="AlphaFoldDB" id="A0A0K1QEE2"/>
<reference evidence="1 2" key="1">
    <citation type="submission" date="2015-08" db="EMBL/GenBank/DDBJ databases">
        <authorList>
            <person name="Babu N.S."/>
            <person name="Beckwith C.J."/>
            <person name="Beseler K.G."/>
            <person name="Brison A."/>
            <person name="Carone J.V."/>
            <person name="Caskin T.P."/>
            <person name="Diamond M."/>
            <person name="Durham M.E."/>
            <person name="Foxe J.M."/>
            <person name="Go M."/>
            <person name="Henderson B.A."/>
            <person name="Jones I.B."/>
            <person name="McGettigan J.A."/>
            <person name="Micheletti S.J."/>
            <person name="Nasrallah M.E."/>
            <person name="Ortiz D."/>
            <person name="Piller C.R."/>
            <person name="Privatt S.R."/>
            <person name="Schneider S.L."/>
            <person name="Sharp S."/>
            <person name="Smith T.C."/>
            <person name="Stanton J.D."/>
            <person name="Ullery H.E."/>
            <person name="Wilson R.J."/>
            <person name="Serrano M.G."/>
            <person name="Buck G."/>
            <person name="Lee V."/>
            <person name="Wang Y."/>
            <person name="Carvalho R."/>
            <person name="Voegtly L."/>
            <person name="Shi R."/>
            <person name="Duckworth R."/>
            <person name="Johnson A."/>
            <person name="Loviza R."/>
            <person name="Walstead R."/>
            <person name="Shah Z."/>
            <person name="Kiflezghi M."/>
            <person name="Wade K."/>
            <person name="Ball S.L."/>
            <person name="Bradley K.W."/>
            <person name="Asai D.J."/>
            <person name="Bowman C.A."/>
            <person name="Russell D.A."/>
            <person name="Pope W.H."/>
            <person name="Jacobs-Sera D."/>
            <person name="Hendrix R.W."/>
            <person name="Hatfull G.F."/>
        </authorList>
    </citation>
    <scope>NUCLEOTIDE SEQUENCE [LARGE SCALE GENOMIC DNA]</scope>
    <source>
        <strain evidence="1 2">DSM 27648</strain>
    </source>
</reference>
<proteinExistence type="predicted"/>
<protein>
    <submittedName>
        <fullName evidence="1">Uncharacterized protein</fullName>
    </submittedName>
</protein>
<gene>
    <name evidence="1" type="ORF">AKJ09_10799</name>
</gene>
<accession>A0A0K1QEE2</accession>
<organism evidence="1 2">
    <name type="scientific">Labilithrix luteola</name>
    <dbReference type="NCBI Taxonomy" id="1391654"/>
    <lineage>
        <taxon>Bacteria</taxon>
        <taxon>Pseudomonadati</taxon>
        <taxon>Myxococcota</taxon>
        <taxon>Polyangia</taxon>
        <taxon>Polyangiales</taxon>
        <taxon>Labilitrichaceae</taxon>
        <taxon>Labilithrix</taxon>
    </lineage>
</organism>
<dbReference type="STRING" id="1391654.AKJ09_10799"/>
<dbReference type="EMBL" id="CP012333">
    <property type="protein sequence ID" value="AKV04136.1"/>
    <property type="molecule type" value="Genomic_DNA"/>
</dbReference>
<dbReference type="Proteomes" id="UP000064967">
    <property type="component" value="Chromosome"/>
</dbReference>
<evidence type="ECO:0000313" key="2">
    <source>
        <dbReference type="Proteomes" id="UP000064967"/>
    </source>
</evidence>